<name>A0A7I8WDV3_9ANNE</name>
<gene>
    <name evidence="1" type="ORF">DGYR_LOCUS13550</name>
</gene>
<comment type="caution">
    <text evidence="1">The sequence shown here is derived from an EMBL/GenBank/DDBJ whole genome shotgun (WGS) entry which is preliminary data.</text>
</comment>
<evidence type="ECO:0000313" key="2">
    <source>
        <dbReference type="Proteomes" id="UP000549394"/>
    </source>
</evidence>
<dbReference type="EMBL" id="CAJFCJ010000040">
    <property type="protein sequence ID" value="CAD5126302.1"/>
    <property type="molecule type" value="Genomic_DNA"/>
</dbReference>
<reference evidence="1 2" key="1">
    <citation type="submission" date="2020-08" db="EMBL/GenBank/DDBJ databases">
        <authorList>
            <person name="Hejnol A."/>
        </authorList>
    </citation>
    <scope>NUCLEOTIDE SEQUENCE [LARGE SCALE GENOMIC DNA]</scope>
</reference>
<dbReference type="AlphaFoldDB" id="A0A7I8WDV3"/>
<protein>
    <submittedName>
        <fullName evidence="1">DgyrCDS14456</fullName>
    </submittedName>
</protein>
<dbReference type="Proteomes" id="UP000549394">
    <property type="component" value="Unassembled WGS sequence"/>
</dbReference>
<keyword evidence="2" id="KW-1185">Reference proteome</keyword>
<proteinExistence type="predicted"/>
<sequence>MYRFPYFKALDLIEKTGTFILIKTIFYKEYYIVNAQWLLSIFHQLQTSSEQCQGSLKGQYYFLTKDTPVCRNMEKAFMTTLPSHLVPYPTRRNSNIFCQMGIVLDLTPNSCVFPQSLPKPETPYKSSLNLKEAVSAVLTYYPESPIYMNQLHRLLLYLITSVYKIGDPFGFIIELRRGRVVLQGGPVETCILFDDEEEEEKEEGSSKNIKVISSTLACKQAPALIAGFLIEIAVIIEFAFHESSIFYEIPLIFKFLSSLHPYFPSFYQVDNFNIFYTPIDALTEKNASRSHLIWIMHKQYNPTTADKIYFTEENKPEEMLTFSKLSNDLDEDPKIKKYICKTLMDPIHFYTLEIKPSNVTNSIQLISEKNEVQFLFDTTNHKYDIIWKYKNKSIQRKLYFADLSILKIQLLFKYHGKKQLHFKDDEIEMKISLDNIVIDCINVPKHNYQLVIHTREDLAQDSDIDFTFAPKDNYKLSHDKIRIGQKFQIMAEMDDKSMKPTIATICDISHRLEMLKISHCWIKQKYKWIKLQSLTLLLLKKNYENIIIETNNREFNWEELMEYLDAEQIPQEVVKILNEPNMDRIALSELVTQHHKENENYYQDFFRKLETNFLRYFTQPFKDFPVKVGFLMKCPLRDTSVTFLSEIIENKTFIPYAFCRNLNSTHIIKSSNKPQKFIPELECISALMLCSWINFDKIAVRVLKIKLLSK</sequence>
<accession>A0A7I8WDV3</accession>
<organism evidence="1 2">
    <name type="scientific">Dimorphilus gyrociliatus</name>
    <dbReference type="NCBI Taxonomy" id="2664684"/>
    <lineage>
        <taxon>Eukaryota</taxon>
        <taxon>Metazoa</taxon>
        <taxon>Spiralia</taxon>
        <taxon>Lophotrochozoa</taxon>
        <taxon>Annelida</taxon>
        <taxon>Polychaeta</taxon>
        <taxon>Polychaeta incertae sedis</taxon>
        <taxon>Dinophilidae</taxon>
        <taxon>Dimorphilus</taxon>
    </lineage>
</organism>
<evidence type="ECO:0000313" key="1">
    <source>
        <dbReference type="EMBL" id="CAD5126302.1"/>
    </source>
</evidence>